<dbReference type="PANTHER" id="PTHR36834">
    <property type="entry name" value="MEMBRANE PROTEIN-RELATED"/>
    <property type="match status" value="1"/>
</dbReference>
<reference evidence="3 4" key="1">
    <citation type="submission" date="2018-05" db="EMBL/GenBank/DDBJ databases">
        <title>The Hungate 1000. A catalogue of reference genomes from the rumen microbiome.</title>
        <authorList>
            <person name="Kelly W."/>
        </authorList>
    </citation>
    <scope>NUCLEOTIDE SEQUENCE [LARGE SCALE GENOMIC DNA]</scope>
    <source>
        <strain evidence="3 4">SAb67</strain>
    </source>
</reference>
<dbReference type="Proteomes" id="UP000245720">
    <property type="component" value="Unassembled WGS sequence"/>
</dbReference>
<dbReference type="PANTHER" id="PTHR36834:SF1">
    <property type="entry name" value="INTEGRAL MEMBRANE PROTEIN"/>
    <property type="match status" value="1"/>
</dbReference>
<dbReference type="OrthoDB" id="9805025at2"/>
<dbReference type="InterPro" id="IPR006976">
    <property type="entry name" value="VanZ-like"/>
</dbReference>
<feature type="transmembrane region" description="Helical" evidence="1">
    <location>
        <begin position="134"/>
        <end position="153"/>
    </location>
</feature>
<evidence type="ECO:0000256" key="1">
    <source>
        <dbReference type="SAM" id="Phobius"/>
    </source>
</evidence>
<comment type="caution">
    <text evidence="3">The sequence shown here is derived from an EMBL/GenBank/DDBJ whole genome shotgun (WGS) entry which is preliminary data.</text>
</comment>
<proteinExistence type="predicted"/>
<evidence type="ECO:0000313" key="3">
    <source>
        <dbReference type="EMBL" id="PWJ11280.1"/>
    </source>
</evidence>
<feature type="domain" description="VanZ-like" evidence="2">
    <location>
        <begin position="17"/>
        <end position="150"/>
    </location>
</feature>
<sequence length="162" mass="18799">MGKKLDHIGRAAIYILFGVYVIAALYLLFFMRRSMWDYLTYSEYFRYNTNFVPFRTIAEFAGYLRDKDEVYGDLSFVNIWGNLAVMLPAGIFFPAIWKKQRRFRVFALTAAAVIICVELLQFLTMRGSCDIDDFILNFFGAVIGFSLTSIKIIRKLTFVGKE</sequence>
<feature type="transmembrane region" description="Helical" evidence="1">
    <location>
        <begin position="79"/>
        <end position="96"/>
    </location>
</feature>
<dbReference type="RefSeq" id="WP_109727234.1">
    <property type="nucleotide sequence ID" value="NZ_QGDI01000010.1"/>
</dbReference>
<evidence type="ECO:0000259" key="2">
    <source>
        <dbReference type="Pfam" id="PF04892"/>
    </source>
</evidence>
<name>A0A315XZJ2_RUMFL</name>
<dbReference type="EMBL" id="QGDI01000010">
    <property type="protein sequence ID" value="PWJ11280.1"/>
    <property type="molecule type" value="Genomic_DNA"/>
</dbReference>
<keyword evidence="1" id="KW-1133">Transmembrane helix</keyword>
<feature type="transmembrane region" description="Helical" evidence="1">
    <location>
        <begin position="12"/>
        <end position="31"/>
    </location>
</feature>
<organism evidence="3 4">
    <name type="scientific">Ruminococcus flavefaciens</name>
    <dbReference type="NCBI Taxonomy" id="1265"/>
    <lineage>
        <taxon>Bacteria</taxon>
        <taxon>Bacillati</taxon>
        <taxon>Bacillota</taxon>
        <taxon>Clostridia</taxon>
        <taxon>Eubacteriales</taxon>
        <taxon>Oscillospiraceae</taxon>
        <taxon>Ruminococcus</taxon>
    </lineage>
</organism>
<dbReference type="AlphaFoldDB" id="A0A315XZJ2"/>
<accession>A0A315XZJ2</accession>
<keyword evidence="1" id="KW-0812">Transmembrane</keyword>
<feature type="transmembrane region" description="Helical" evidence="1">
    <location>
        <begin position="103"/>
        <end position="122"/>
    </location>
</feature>
<dbReference type="InterPro" id="IPR053150">
    <property type="entry name" value="Teicoplanin_resist-assoc"/>
</dbReference>
<protein>
    <submittedName>
        <fullName evidence="3">VanZ like protein</fullName>
    </submittedName>
</protein>
<evidence type="ECO:0000313" key="4">
    <source>
        <dbReference type="Proteomes" id="UP000245720"/>
    </source>
</evidence>
<gene>
    <name evidence="3" type="ORF">IE37_02503</name>
</gene>
<dbReference type="Pfam" id="PF04892">
    <property type="entry name" value="VanZ"/>
    <property type="match status" value="1"/>
</dbReference>
<keyword evidence="1" id="KW-0472">Membrane</keyword>